<dbReference type="EMBL" id="JAFJYH010000041">
    <property type="protein sequence ID" value="KAG4422949.1"/>
    <property type="molecule type" value="Genomic_DNA"/>
</dbReference>
<sequence>MSASPSDGTRKRPAPRGTAAYPRKRANKACQVCRARRTKCDNKRPKCGFCEKAGTNCTWAPQDLSSFDPASLAILERFDRLESLLFSSGKASLLDHQTSPGTVTVSSPSQREIGSRLGCVQSSLINVRLEAVLQWQPIRVLVNSVVPPTKMVCTPVAFHQLAGSLSDEFNMSTCNALLENFWRGVHSKNPILNKDEVKRFMHQVCLDGISWDAQSCLVLLVCALGTLATEFGPASPGQVEERDLKASDRRRVAQAQPYFAAAQKRLGVCLGRRGILEAQCFFYCGVYLSTMMQPEAAWSMFLQALACCQGFRCLAEAGLDIGSSSPPDYELDSVTVAEESTYWTCLKSEIESHLDVSPPGFRTIDLWYPRKFPDPPRNSITDTDRSWFFYLAEIALRRLANRIMAFISKGLDLNNPQETQSAYESAAEFEQEAQDWIQSLPSPNELERYQDDVLNFILKGHLLNCYELIYWPFVKHAVNGGQQDQKSDEYIKKGLQVAADRIAINQPGFKHRHHGTYGMIKSVTRSTFVLLAACHSNRLQHLMPVGWLELLPSVDDLLEFWEDEIAAAASWREMMKLLVEEAQT</sequence>
<evidence type="ECO:0000256" key="1">
    <source>
        <dbReference type="ARBA" id="ARBA00023242"/>
    </source>
</evidence>
<dbReference type="PANTHER" id="PTHR47785">
    <property type="entry name" value="ZN(II)2CYS6 TRANSCRIPTION FACTOR (EUROFUNG)-RELATED-RELATED"/>
    <property type="match status" value="1"/>
</dbReference>
<evidence type="ECO:0000313" key="5">
    <source>
        <dbReference type="Proteomes" id="UP000664132"/>
    </source>
</evidence>
<feature type="domain" description="Zn(2)-C6 fungal-type" evidence="3">
    <location>
        <begin position="29"/>
        <end position="59"/>
    </location>
</feature>
<dbReference type="Proteomes" id="UP000664132">
    <property type="component" value="Unassembled WGS sequence"/>
</dbReference>
<dbReference type="SMART" id="SM00066">
    <property type="entry name" value="GAL4"/>
    <property type="match status" value="1"/>
</dbReference>
<dbReference type="Pfam" id="PF00172">
    <property type="entry name" value="Zn_clus"/>
    <property type="match status" value="1"/>
</dbReference>
<proteinExistence type="predicted"/>
<name>A0A8H8BTA0_9HELO</name>
<dbReference type="PROSITE" id="PS00463">
    <property type="entry name" value="ZN2_CY6_FUNGAL_1"/>
    <property type="match status" value="1"/>
</dbReference>
<organism evidence="4 5">
    <name type="scientific">Cadophora malorum</name>
    <dbReference type="NCBI Taxonomy" id="108018"/>
    <lineage>
        <taxon>Eukaryota</taxon>
        <taxon>Fungi</taxon>
        <taxon>Dikarya</taxon>
        <taxon>Ascomycota</taxon>
        <taxon>Pezizomycotina</taxon>
        <taxon>Leotiomycetes</taxon>
        <taxon>Helotiales</taxon>
        <taxon>Ploettnerulaceae</taxon>
        <taxon>Cadophora</taxon>
    </lineage>
</organism>
<dbReference type="InterPro" id="IPR036864">
    <property type="entry name" value="Zn2-C6_fun-type_DNA-bd_sf"/>
</dbReference>
<protein>
    <recommendedName>
        <fullName evidence="3">Zn(2)-C6 fungal-type domain-containing protein</fullName>
    </recommendedName>
</protein>
<dbReference type="PROSITE" id="PS50048">
    <property type="entry name" value="ZN2_CY6_FUNGAL_2"/>
    <property type="match status" value="1"/>
</dbReference>
<dbReference type="InterPro" id="IPR053181">
    <property type="entry name" value="EcdB-like_regulator"/>
</dbReference>
<dbReference type="CDD" id="cd12148">
    <property type="entry name" value="fungal_TF_MHR"/>
    <property type="match status" value="1"/>
</dbReference>
<accession>A0A8H8BTA0</accession>
<keyword evidence="5" id="KW-1185">Reference proteome</keyword>
<evidence type="ECO:0000313" key="4">
    <source>
        <dbReference type="EMBL" id="KAG4422949.1"/>
    </source>
</evidence>
<evidence type="ECO:0000256" key="2">
    <source>
        <dbReference type="SAM" id="MobiDB-lite"/>
    </source>
</evidence>
<reference evidence="4" key="1">
    <citation type="submission" date="2021-02" db="EMBL/GenBank/DDBJ databases">
        <title>Genome sequence Cadophora malorum strain M34.</title>
        <authorList>
            <person name="Stefanovic E."/>
            <person name="Vu D."/>
            <person name="Scully C."/>
            <person name="Dijksterhuis J."/>
            <person name="Roader J."/>
            <person name="Houbraken J."/>
        </authorList>
    </citation>
    <scope>NUCLEOTIDE SEQUENCE</scope>
    <source>
        <strain evidence="4">M34</strain>
    </source>
</reference>
<dbReference type="OrthoDB" id="4356994at2759"/>
<dbReference type="CDD" id="cd00067">
    <property type="entry name" value="GAL4"/>
    <property type="match status" value="1"/>
</dbReference>
<comment type="caution">
    <text evidence="4">The sequence shown here is derived from an EMBL/GenBank/DDBJ whole genome shotgun (WGS) entry which is preliminary data.</text>
</comment>
<dbReference type="InterPro" id="IPR001138">
    <property type="entry name" value="Zn2Cys6_DnaBD"/>
</dbReference>
<dbReference type="GO" id="GO:0008270">
    <property type="term" value="F:zinc ion binding"/>
    <property type="evidence" value="ECO:0007669"/>
    <property type="project" value="InterPro"/>
</dbReference>
<dbReference type="GO" id="GO:0000981">
    <property type="term" value="F:DNA-binding transcription factor activity, RNA polymerase II-specific"/>
    <property type="evidence" value="ECO:0007669"/>
    <property type="project" value="InterPro"/>
</dbReference>
<dbReference type="PANTHER" id="PTHR47785:SF7">
    <property type="entry name" value="ZN(II)2CYS6 TRANSCRIPTION FACTOR (EUROFUNG)"/>
    <property type="match status" value="1"/>
</dbReference>
<feature type="region of interest" description="Disordered" evidence="2">
    <location>
        <begin position="1"/>
        <end position="26"/>
    </location>
</feature>
<evidence type="ECO:0000259" key="3">
    <source>
        <dbReference type="PROSITE" id="PS50048"/>
    </source>
</evidence>
<keyword evidence="1" id="KW-0539">Nucleus</keyword>
<dbReference type="AlphaFoldDB" id="A0A8H8BTA0"/>
<dbReference type="Gene3D" id="4.10.240.10">
    <property type="entry name" value="Zn(2)-C6 fungal-type DNA-binding domain"/>
    <property type="match status" value="1"/>
</dbReference>
<dbReference type="SUPFAM" id="SSF57701">
    <property type="entry name" value="Zn2/Cys6 DNA-binding domain"/>
    <property type="match status" value="1"/>
</dbReference>
<gene>
    <name evidence="4" type="ORF">IFR04_003861</name>
</gene>